<dbReference type="EMBL" id="JAYWLU010000004">
    <property type="protein sequence ID" value="MEX3594045.1"/>
    <property type="molecule type" value="Genomic_DNA"/>
</dbReference>
<protein>
    <submittedName>
        <fullName evidence="2">Alpha/beta fold hydrolase</fullName>
    </submittedName>
</protein>
<accession>A0ABV3V2F9</accession>
<feature type="domain" description="AB hydrolase-1" evidence="1">
    <location>
        <begin position="33"/>
        <end position="274"/>
    </location>
</feature>
<comment type="caution">
    <text evidence="2">The sequence shown here is derived from an EMBL/GenBank/DDBJ whole genome shotgun (WGS) entry which is preliminary data.</text>
</comment>
<name>A0ABV3V2F9_9MICC</name>
<evidence type="ECO:0000313" key="2">
    <source>
        <dbReference type="EMBL" id="MEX3594045.1"/>
    </source>
</evidence>
<dbReference type="PANTHER" id="PTHR43689">
    <property type="entry name" value="HYDROLASE"/>
    <property type="match status" value="1"/>
</dbReference>
<proteinExistence type="predicted"/>
<dbReference type="Gene3D" id="3.40.50.1820">
    <property type="entry name" value="alpha/beta hydrolase"/>
    <property type="match status" value="1"/>
</dbReference>
<gene>
    <name evidence="2" type="ORF">VVR66_04905</name>
</gene>
<sequence length="294" mass="31611">MLTPAATQERYVETSVGSVGVLRAGPAVSGRLPLLLIHGGGTDCSAISWYRLFEPLSTDRQAWAVDLPGFGRSMFVDPVGSPADMADLLAEVLRVLGIDSAIVCGVSMGGDAALNLALSHAPLVAGMILVAPGGLTPALKSPWAQRAAWYASRLPDAMLLPLGRFANRFVRASLNSMVKDPATLPEPVVEEFVRLAREPRGTLGYTRYNQATIGRDRMLNDLSDRVAEIDAPALFFHGAEDPLVDPEGSRRATAAMPDARLVMVPNCGHWAQVEQHDRFMAEAVHFLMEVDGLN</sequence>
<dbReference type="PANTHER" id="PTHR43689:SF8">
    <property type="entry name" value="ALPHA_BETA-HYDROLASES SUPERFAMILY PROTEIN"/>
    <property type="match status" value="1"/>
</dbReference>
<organism evidence="2 3">
    <name type="scientific">Kocuria carniphila</name>
    <dbReference type="NCBI Taxonomy" id="262208"/>
    <lineage>
        <taxon>Bacteria</taxon>
        <taxon>Bacillati</taxon>
        <taxon>Actinomycetota</taxon>
        <taxon>Actinomycetes</taxon>
        <taxon>Micrococcales</taxon>
        <taxon>Micrococcaceae</taxon>
        <taxon>Kocuria</taxon>
    </lineage>
</organism>
<dbReference type="SUPFAM" id="SSF53474">
    <property type="entry name" value="alpha/beta-Hydrolases"/>
    <property type="match status" value="1"/>
</dbReference>
<dbReference type="PRINTS" id="PR00111">
    <property type="entry name" value="ABHYDROLASE"/>
</dbReference>
<dbReference type="InterPro" id="IPR029058">
    <property type="entry name" value="AB_hydrolase_fold"/>
</dbReference>
<dbReference type="RefSeq" id="WP_368629638.1">
    <property type="nucleotide sequence ID" value="NZ_JAYWLU010000004.1"/>
</dbReference>
<dbReference type="GO" id="GO:0016787">
    <property type="term" value="F:hydrolase activity"/>
    <property type="evidence" value="ECO:0007669"/>
    <property type="project" value="UniProtKB-KW"/>
</dbReference>
<keyword evidence="3" id="KW-1185">Reference proteome</keyword>
<dbReference type="InterPro" id="IPR000073">
    <property type="entry name" value="AB_hydrolase_1"/>
</dbReference>
<dbReference type="Proteomes" id="UP001558481">
    <property type="component" value="Unassembled WGS sequence"/>
</dbReference>
<evidence type="ECO:0000259" key="1">
    <source>
        <dbReference type="Pfam" id="PF00561"/>
    </source>
</evidence>
<keyword evidence="2" id="KW-0378">Hydrolase</keyword>
<evidence type="ECO:0000313" key="3">
    <source>
        <dbReference type="Proteomes" id="UP001558481"/>
    </source>
</evidence>
<dbReference type="Pfam" id="PF00561">
    <property type="entry name" value="Abhydrolase_1"/>
    <property type="match status" value="1"/>
</dbReference>
<reference evidence="2 3" key="1">
    <citation type="journal article" date="2024" name="Fungal Genet. Biol.">
        <title>The porcine skin microbiome exhibits broad fungal antagonism.</title>
        <authorList>
            <person name="De La Cruz K.F."/>
            <person name="Townsend E.C."/>
            <person name="Alex Cheong J.Z."/>
            <person name="Salamzade R."/>
            <person name="Liu A."/>
            <person name="Sandstrom S."/>
            <person name="Davila E."/>
            <person name="Huang L."/>
            <person name="Xu K.H."/>
            <person name="Wu S.Y."/>
            <person name="Meudt J.J."/>
            <person name="Shanmuganayagam D."/>
            <person name="Gibson A.L.F."/>
            <person name="Kalan L.R."/>
        </authorList>
    </citation>
    <scope>NUCLEOTIDE SEQUENCE [LARGE SCALE GENOMIC DNA]</scope>
    <source>
        <strain evidence="2 3">LK2625</strain>
    </source>
</reference>